<dbReference type="Proteomes" id="UP001318040">
    <property type="component" value="Chromosome 20"/>
</dbReference>
<evidence type="ECO:0000313" key="2">
    <source>
        <dbReference type="RefSeq" id="XP_032813581.1"/>
    </source>
</evidence>
<sequence>MGQGEYFGSLECSSPEWRDGGRSDCRVLSVTTESPCELMRVSASEYVRMRERIATQDRMAKRSLIQACPGYEDWPALPIAHLAGLLHWKTIPPQHSAYICILKTSHGNGAVVCATHFRPDALHLFYPRPSLQAVMSGIRICVEPSHPPPPNTTQH</sequence>
<evidence type="ECO:0000313" key="1">
    <source>
        <dbReference type="Proteomes" id="UP001318040"/>
    </source>
</evidence>
<dbReference type="KEGG" id="pmrn:116944185"/>
<accession>A0AAJ7T919</accession>
<name>A0AAJ7T919_PETMA</name>
<protein>
    <submittedName>
        <fullName evidence="2">Cyclic nucleotide-binding domain-containing protein 1</fullName>
    </submittedName>
</protein>
<dbReference type="AlphaFoldDB" id="A0AAJ7T919"/>
<reference evidence="2" key="1">
    <citation type="submission" date="2025-08" db="UniProtKB">
        <authorList>
            <consortium name="RefSeq"/>
        </authorList>
    </citation>
    <scope>IDENTIFICATION</scope>
    <source>
        <tissue evidence="2">Sperm</tissue>
    </source>
</reference>
<keyword evidence="1" id="KW-1185">Reference proteome</keyword>
<gene>
    <name evidence="2" type="primary">CNBD1</name>
</gene>
<proteinExistence type="predicted"/>
<dbReference type="CTD" id="168975"/>
<dbReference type="RefSeq" id="XP_032813581.1">
    <property type="nucleotide sequence ID" value="XM_032957690.1"/>
</dbReference>
<organism evidence="1 2">
    <name type="scientific">Petromyzon marinus</name>
    <name type="common">Sea lamprey</name>
    <dbReference type="NCBI Taxonomy" id="7757"/>
    <lineage>
        <taxon>Eukaryota</taxon>
        <taxon>Metazoa</taxon>
        <taxon>Chordata</taxon>
        <taxon>Craniata</taxon>
        <taxon>Vertebrata</taxon>
        <taxon>Cyclostomata</taxon>
        <taxon>Hyperoartia</taxon>
        <taxon>Petromyzontiformes</taxon>
        <taxon>Petromyzontidae</taxon>
        <taxon>Petromyzon</taxon>
    </lineage>
</organism>